<organism evidence="1 2">
    <name type="scientific">Evansella tamaricis</name>
    <dbReference type="NCBI Taxonomy" id="2069301"/>
    <lineage>
        <taxon>Bacteria</taxon>
        <taxon>Bacillati</taxon>
        <taxon>Bacillota</taxon>
        <taxon>Bacilli</taxon>
        <taxon>Bacillales</taxon>
        <taxon>Bacillaceae</taxon>
        <taxon>Evansella</taxon>
    </lineage>
</organism>
<name>A0ABS6JIK3_9BACI</name>
<accession>A0ABS6JIK3</accession>
<evidence type="ECO:0000313" key="2">
    <source>
        <dbReference type="Proteomes" id="UP000784880"/>
    </source>
</evidence>
<gene>
    <name evidence="1" type="ORF">KS419_13130</name>
</gene>
<comment type="caution">
    <text evidence="1">The sequence shown here is derived from an EMBL/GenBank/DDBJ whole genome shotgun (WGS) entry which is preliminary data.</text>
</comment>
<dbReference type="Pfam" id="PF22558">
    <property type="entry name" value="REase-ARP"/>
    <property type="match status" value="1"/>
</dbReference>
<dbReference type="InterPro" id="IPR054333">
    <property type="entry name" value="REase-ARP-assoc"/>
</dbReference>
<reference evidence="1 2" key="1">
    <citation type="submission" date="2021-06" db="EMBL/GenBank/DDBJ databases">
        <title>Bacillus sp. RD4P76, an endophyte from a halophyte.</title>
        <authorList>
            <person name="Sun J.-Q."/>
        </authorList>
    </citation>
    <scope>NUCLEOTIDE SEQUENCE [LARGE SCALE GENOMIC DNA]</scope>
    <source>
        <strain evidence="1 2">CGMCC 1.15917</strain>
    </source>
</reference>
<sequence>MVWQGEQFFDEKVLQQIDNKVNLHKEIDHVRSSAAACLNVLGSLGLSGNEKELLQFLRAVGVNATEIIPFPTGVNMEGEVYEDEGNVVFEWIGPKESPIHEGKGKRGQNRTSVDAYILTVIDGKVTQLLIEWKYTEKYNSGAVLRKFSGASGIERLRRYSDILAKLRMEKDLPFQLSDTGRLGVADLGYEPFYQLMRMTLLARMMKGNPLPLTESITVEDYKIIHLSHSKNDDHNILQEKHLRFSPGLQKYAGLPLHDVWKNVVLSDREKERFIGAYWDLAVESLSPGPLKSYLQERYSTFPL</sequence>
<evidence type="ECO:0000313" key="1">
    <source>
        <dbReference type="EMBL" id="MBU9712687.1"/>
    </source>
</evidence>
<protein>
    <submittedName>
        <fullName evidence="1">Uncharacterized protein</fullName>
    </submittedName>
</protein>
<dbReference type="EMBL" id="JAHQCS010000107">
    <property type="protein sequence ID" value="MBU9712687.1"/>
    <property type="molecule type" value="Genomic_DNA"/>
</dbReference>
<keyword evidence="2" id="KW-1185">Reference proteome</keyword>
<proteinExistence type="predicted"/>
<dbReference type="RefSeq" id="WP_217066862.1">
    <property type="nucleotide sequence ID" value="NZ_JAHQCS010000107.1"/>
</dbReference>
<dbReference type="Proteomes" id="UP000784880">
    <property type="component" value="Unassembled WGS sequence"/>
</dbReference>